<comment type="subcellular location">
    <subcellularLocation>
        <location evidence="2">Endoplasmic reticulum membrane</location>
        <topology evidence="2">Multi-pass membrane protein</topology>
    </subcellularLocation>
</comment>
<keyword evidence="12" id="KW-1185">Reference proteome</keyword>
<keyword evidence="7 9" id="KW-1133">Transmembrane helix</keyword>
<feature type="signal peptide" evidence="10">
    <location>
        <begin position="1"/>
        <end position="18"/>
    </location>
</feature>
<evidence type="ECO:0000256" key="5">
    <source>
        <dbReference type="ARBA" id="ARBA00022729"/>
    </source>
</evidence>
<feature type="transmembrane region" description="Helical" evidence="9">
    <location>
        <begin position="238"/>
        <end position="256"/>
    </location>
</feature>
<protein>
    <submittedName>
        <fullName evidence="11">Magnesium transporter protein 1</fullName>
    </submittedName>
</protein>
<gene>
    <name evidence="11" type="ORF">PG997_004235</name>
</gene>
<evidence type="ECO:0000256" key="2">
    <source>
        <dbReference type="ARBA" id="ARBA00004477"/>
    </source>
</evidence>
<feature type="transmembrane region" description="Helical" evidence="9">
    <location>
        <begin position="290"/>
        <end position="309"/>
    </location>
</feature>
<dbReference type="Gene3D" id="3.40.30.10">
    <property type="entry name" value="Glutaredoxin"/>
    <property type="match status" value="1"/>
</dbReference>
<dbReference type="GeneID" id="92041610"/>
<evidence type="ECO:0000256" key="6">
    <source>
        <dbReference type="ARBA" id="ARBA00022824"/>
    </source>
</evidence>
<feature type="chain" id="PRO_5047285719" evidence="10">
    <location>
        <begin position="19"/>
        <end position="355"/>
    </location>
</feature>
<evidence type="ECO:0000256" key="7">
    <source>
        <dbReference type="ARBA" id="ARBA00022989"/>
    </source>
</evidence>
<evidence type="ECO:0000313" key="11">
    <source>
        <dbReference type="EMBL" id="KAK8089274.1"/>
    </source>
</evidence>
<name>A0ABR1X1G7_9PEZI</name>
<dbReference type="Pfam" id="PF04756">
    <property type="entry name" value="OST3_OST6"/>
    <property type="match status" value="1"/>
</dbReference>
<evidence type="ECO:0000256" key="9">
    <source>
        <dbReference type="SAM" id="Phobius"/>
    </source>
</evidence>
<comment type="similarity">
    <text evidence="3">Belongs to the OST3/OST6 family.</text>
</comment>
<keyword evidence="6" id="KW-0256">Endoplasmic reticulum</keyword>
<dbReference type="InterPro" id="IPR021149">
    <property type="entry name" value="OligosaccharylTrfase_OST3/OST6"/>
</dbReference>
<evidence type="ECO:0000256" key="10">
    <source>
        <dbReference type="SAM" id="SignalP"/>
    </source>
</evidence>
<keyword evidence="4 9" id="KW-0812">Transmembrane</keyword>
<dbReference type="PANTHER" id="PTHR12692">
    <property type="entry name" value="DOLICHYL-DIPHOSPHOOLIGOSACCHARIDE--PROTEIN GLYCOSYLTRANSFERASE-RELATED"/>
    <property type="match status" value="1"/>
</dbReference>
<evidence type="ECO:0000256" key="4">
    <source>
        <dbReference type="ARBA" id="ARBA00022692"/>
    </source>
</evidence>
<feature type="transmembrane region" description="Helical" evidence="9">
    <location>
        <begin position="205"/>
        <end position="226"/>
    </location>
</feature>
<reference evidence="11 12" key="1">
    <citation type="submission" date="2023-01" db="EMBL/GenBank/DDBJ databases">
        <title>Analysis of 21 Apiospora genomes using comparative genomics revels a genus with tremendous synthesis potential of carbohydrate active enzymes and secondary metabolites.</title>
        <authorList>
            <person name="Sorensen T."/>
        </authorList>
    </citation>
    <scope>NUCLEOTIDE SEQUENCE [LARGE SCALE GENOMIC DNA]</scope>
    <source>
        <strain evidence="11 12">CBS 114990</strain>
    </source>
</reference>
<comment type="function">
    <text evidence="1">Subunit of the oligosaccharyl transferase (OST) complex that catalyzes the initial transfer of a defined glycan (Glc(3)Man(9)GlcNAc(2) in eukaryotes) from the lipid carrier dolichol-pyrophosphate to an asparagine residue within an Asn-X-Ser/Thr consensus motif in nascent polypeptide chains, the first step in protein N-glycosylation. N-glycosylation occurs cotranslationally and the complex associates with the Sec61 complex at the channel-forming translocon complex that mediates protein translocation across the endoplasmic reticulum (ER). All subunits are required for a maximal enzyme activity.</text>
</comment>
<accession>A0ABR1X1G7</accession>
<proteinExistence type="inferred from homology"/>
<dbReference type="PANTHER" id="PTHR12692:SF0">
    <property type="entry name" value="GH11935P"/>
    <property type="match status" value="1"/>
</dbReference>
<dbReference type="EMBL" id="JAQQWN010000004">
    <property type="protein sequence ID" value="KAK8089274.1"/>
    <property type="molecule type" value="Genomic_DNA"/>
</dbReference>
<dbReference type="Proteomes" id="UP001433268">
    <property type="component" value="Unassembled WGS sequence"/>
</dbReference>
<dbReference type="RefSeq" id="XP_066672168.1">
    <property type="nucleotide sequence ID" value="XM_066808550.1"/>
</dbReference>
<feature type="transmembrane region" description="Helical" evidence="9">
    <location>
        <begin position="321"/>
        <end position="342"/>
    </location>
</feature>
<evidence type="ECO:0000256" key="8">
    <source>
        <dbReference type="ARBA" id="ARBA00023136"/>
    </source>
</evidence>
<sequence length="355" mass="39148">MRWLPLFISLALPFGTLAAKKPSSPADTFNDFHTKAISTTPVKLADSSYKKLTASPRDYSVTVLLTAMDARFGCQLCREFQPEWDLLAKSWLKGDRNAESRIIFSTLDFSDGRDTFISVRSLFESLIVRLGTNTVILVEPPNRTSAAVLPPPLALTLFLALKVLFDSTSPTGKMAPPLLADQVHAWLSRHLPDRPHPPVKRPVNYVAWAVGVVSTLGIAGALAKAGPYILPVVQNRNAWAAISLIGILMFTSGHMFNQIRKVPYVAGDGRGGISYFSSGFQNQLGMETQIIAFIYGLLSFSAIALIMKVPRVADAKKQQVWVLLWSAILFLLYSFLLSIFRIKNGGYPFSLPPFM</sequence>
<evidence type="ECO:0000256" key="3">
    <source>
        <dbReference type="ARBA" id="ARBA00009561"/>
    </source>
</evidence>
<comment type="caution">
    <text evidence="11">The sequence shown here is derived from an EMBL/GenBank/DDBJ whole genome shotgun (WGS) entry which is preliminary data.</text>
</comment>
<evidence type="ECO:0000256" key="1">
    <source>
        <dbReference type="ARBA" id="ARBA00002791"/>
    </source>
</evidence>
<keyword evidence="8 9" id="KW-0472">Membrane</keyword>
<organism evidence="11 12">
    <name type="scientific">Apiospora hydei</name>
    <dbReference type="NCBI Taxonomy" id="1337664"/>
    <lineage>
        <taxon>Eukaryota</taxon>
        <taxon>Fungi</taxon>
        <taxon>Dikarya</taxon>
        <taxon>Ascomycota</taxon>
        <taxon>Pezizomycotina</taxon>
        <taxon>Sordariomycetes</taxon>
        <taxon>Xylariomycetidae</taxon>
        <taxon>Amphisphaeriales</taxon>
        <taxon>Apiosporaceae</taxon>
        <taxon>Apiospora</taxon>
    </lineage>
</organism>
<keyword evidence="5 10" id="KW-0732">Signal</keyword>
<evidence type="ECO:0000313" key="12">
    <source>
        <dbReference type="Proteomes" id="UP001433268"/>
    </source>
</evidence>